<proteinExistence type="predicted"/>
<gene>
    <name evidence="1" type="ORF">ACFFGX_00190</name>
</gene>
<dbReference type="RefSeq" id="WP_376941746.1">
    <property type="nucleotide sequence ID" value="NZ_CP171449.1"/>
</dbReference>
<keyword evidence="2" id="KW-1185">Reference proteome</keyword>
<organism evidence="1 2">
    <name type="scientific">Azorhizophilus paspali</name>
    <name type="common">Azotobacter paspali</name>
    <dbReference type="NCBI Taxonomy" id="69963"/>
    <lineage>
        <taxon>Bacteria</taxon>
        <taxon>Pseudomonadati</taxon>
        <taxon>Pseudomonadota</taxon>
        <taxon>Gammaproteobacteria</taxon>
        <taxon>Pseudomonadales</taxon>
        <taxon>Pseudomonadaceae</taxon>
        <taxon>Azorhizophilus</taxon>
    </lineage>
</organism>
<dbReference type="Proteomes" id="UP001589891">
    <property type="component" value="Unassembled WGS sequence"/>
</dbReference>
<evidence type="ECO:0000313" key="2">
    <source>
        <dbReference type="Proteomes" id="UP001589891"/>
    </source>
</evidence>
<comment type="caution">
    <text evidence="1">The sequence shown here is derived from an EMBL/GenBank/DDBJ whole genome shotgun (WGS) entry which is preliminary data.</text>
</comment>
<name>A0ABV6SEY7_AZOPA</name>
<accession>A0ABV6SEY7</accession>
<dbReference type="EMBL" id="JBHLSS010000001">
    <property type="protein sequence ID" value="MFC0708098.1"/>
    <property type="molecule type" value="Genomic_DNA"/>
</dbReference>
<reference evidence="1 2" key="1">
    <citation type="submission" date="2024-09" db="EMBL/GenBank/DDBJ databases">
        <authorList>
            <person name="Sun Q."/>
            <person name="Mori K."/>
        </authorList>
    </citation>
    <scope>NUCLEOTIDE SEQUENCE [LARGE SCALE GENOMIC DNA]</scope>
    <source>
        <strain evidence="1 2">NCAIM B.01794</strain>
    </source>
</reference>
<evidence type="ECO:0000313" key="1">
    <source>
        <dbReference type="EMBL" id="MFC0708098.1"/>
    </source>
</evidence>
<protein>
    <submittedName>
        <fullName evidence="1">Uncharacterized protein</fullName>
    </submittedName>
</protein>
<sequence>MKKATRPEEQSRLLQGQSITASASPDVLLVDMPTKIARILAYVLVPCNSLNRFEAEMLGDHCLNSTIAKLANDYGLEFQRRPEKVPNRWGAPCDVTRYSLPESQYPRARAVLALLSKPAKGRDRSQLSASELEFVTLVEQRNSLLIAQGMPYDERKVALRRYVQTLHGKRLEGGRAA</sequence>